<proteinExistence type="predicted"/>
<keyword evidence="3" id="KW-1185">Reference proteome</keyword>
<feature type="non-terminal residue" evidence="2">
    <location>
        <position position="292"/>
    </location>
</feature>
<comment type="caution">
    <text evidence="2">The sequence shown here is derived from an EMBL/GenBank/DDBJ whole genome shotgun (WGS) entry which is preliminary data.</text>
</comment>
<dbReference type="OrthoDB" id="435319at2759"/>
<feature type="region of interest" description="Disordered" evidence="1">
    <location>
        <begin position="16"/>
        <end position="42"/>
    </location>
</feature>
<accession>A0A813F6Q1</accession>
<organism evidence="2 3">
    <name type="scientific">Polarella glacialis</name>
    <name type="common">Dinoflagellate</name>
    <dbReference type="NCBI Taxonomy" id="89957"/>
    <lineage>
        <taxon>Eukaryota</taxon>
        <taxon>Sar</taxon>
        <taxon>Alveolata</taxon>
        <taxon>Dinophyceae</taxon>
        <taxon>Suessiales</taxon>
        <taxon>Suessiaceae</taxon>
        <taxon>Polarella</taxon>
    </lineage>
</organism>
<evidence type="ECO:0000313" key="3">
    <source>
        <dbReference type="Proteomes" id="UP000654075"/>
    </source>
</evidence>
<feature type="compositionally biased region" description="Low complexity" evidence="1">
    <location>
        <begin position="26"/>
        <end position="37"/>
    </location>
</feature>
<reference evidence="2" key="1">
    <citation type="submission" date="2021-02" db="EMBL/GenBank/DDBJ databases">
        <authorList>
            <person name="Dougan E. K."/>
            <person name="Rhodes N."/>
            <person name="Thang M."/>
            <person name="Chan C."/>
        </authorList>
    </citation>
    <scope>NUCLEOTIDE SEQUENCE</scope>
</reference>
<feature type="non-terminal residue" evidence="2">
    <location>
        <position position="1"/>
    </location>
</feature>
<dbReference type="AlphaFoldDB" id="A0A813F6Q1"/>
<dbReference type="Proteomes" id="UP000654075">
    <property type="component" value="Unassembled WGS sequence"/>
</dbReference>
<sequence>LCRRCGAGHDFFGSEVATEPQKVQKSHSASSTSKATSDGPHSSFFAGTDNNIQVTDLIAQSFIKIFNNAFLNTIERVREPHIGNVLTNLKNFAARVPPKYRGSIDKALRTEGFLSFLLSRAAISLLVAKATLPRDASGQPTAQISKEHEELATVVEELYIAAMLHAENQWEWELKADGKTFMDVATSFMKHLANATTLKAKNIQAALLGVGANPLIWTRYGIDMIGITMRSMGGSMRSMGGSGHEVAAPGTDSPQTADKRKVSLLGGDSLYATAQWAMAKLHSRAPGALRAA</sequence>
<gene>
    <name evidence="2" type="ORF">PGLA1383_LOCUS26757</name>
</gene>
<evidence type="ECO:0000256" key="1">
    <source>
        <dbReference type="SAM" id="MobiDB-lite"/>
    </source>
</evidence>
<protein>
    <submittedName>
        <fullName evidence="2">Uncharacterized protein</fullName>
    </submittedName>
</protein>
<feature type="region of interest" description="Disordered" evidence="1">
    <location>
        <begin position="236"/>
        <end position="258"/>
    </location>
</feature>
<dbReference type="EMBL" id="CAJNNV010024126">
    <property type="protein sequence ID" value="CAE8608927.1"/>
    <property type="molecule type" value="Genomic_DNA"/>
</dbReference>
<evidence type="ECO:0000313" key="2">
    <source>
        <dbReference type="EMBL" id="CAE8608927.1"/>
    </source>
</evidence>
<name>A0A813F6Q1_POLGL</name>